<evidence type="ECO:0000313" key="3">
    <source>
        <dbReference type="EMBL" id="KAB1276762.1"/>
    </source>
</evidence>
<dbReference type="Proteomes" id="UP000299084">
    <property type="component" value="Unassembled WGS sequence"/>
</dbReference>
<dbReference type="PANTHER" id="PTHR46532:SF11">
    <property type="entry name" value="DYNEIN AXONEMAL HEAVY CHAIN 12"/>
    <property type="match status" value="1"/>
</dbReference>
<evidence type="ECO:0000313" key="4">
    <source>
        <dbReference type="Proteomes" id="UP000299084"/>
    </source>
</evidence>
<dbReference type="GO" id="GO:0045505">
    <property type="term" value="F:dynein intermediate chain binding"/>
    <property type="evidence" value="ECO:0007669"/>
    <property type="project" value="InterPro"/>
</dbReference>
<comment type="caution">
    <text evidence="3">The sequence shown here is derived from an EMBL/GenBank/DDBJ whole genome shotgun (WGS) entry which is preliminary data.</text>
</comment>
<proteinExistence type="predicted"/>
<reference evidence="3 4" key="1">
    <citation type="journal article" date="2019" name="Mol. Ecol. Resour.">
        <title>Improving Illumina assemblies with Hi-C and long reads: an example with the North African dromedary.</title>
        <authorList>
            <person name="Elbers J.P."/>
            <person name="Rogers M.F."/>
            <person name="Perelman P.L."/>
            <person name="Proskuryakova A.A."/>
            <person name="Serdyukova N.A."/>
            <person name="Johnson W.E."/>
            <person name="Horin P."/>
            <person name="Corander J."/>
            <person name="Murphy D."/>
            <person name="Burger P.A."/>
        </authorList>
    </citation>
    <scope>NUCLEOTIDE SEQUENCE [LARGE SCALE GENOMIC DNA]</scope>
    <source>
        <strain evidence="3">Drom800</strain>
        <tissue evidence="3">Blood</tissue>
    </source>
</reference>
<sequence length="684" mass="77068">MSIAPESRGAAEGASERLTQAEGPPHLVRGPEPEGRSPQRSLRPQRAEAGTPFPGKRDAPLNPRQRPRQLSSHGARRTDSGSQVVTGGRRATALTVIAGGGGLLPPACVRRAASPARGWAGERASSRPEPASPPTCPMAAPVTAREAPGLREAPNLRLTPEAGLEAAGMVELEGEDEEEEEEEEAVAAARRARTFAQDTRVRFVGGRVEQMLGLREEKWSQYLESEGGRQVLREFLESPSPACLVFSVAGAGRLAASQQIPRDAKHKIVYIAKKITESIGVNEFPQTVLFGELPASSLGHVAAFLDEILVPILSNKNNHKSWSYFISQDMERHIEVMRSKMHVFRGKMLRRTLLPIPTIAGNIDLDQKYSETKVESNERTILHAIESVVIKWSHQIQKIVEQDSVQPLLNCLRSDPQTELDFWTMRRENLSCIYDQLRAPIVLKMVKILKNKQSSYFPTVKDIFMAVKHALLEARDVELHLRPLRRHIQCLQETEFPQIRVLIAPLFHTICLIWSHSKFYNTPARVIVLLQEFCNLFIDQAIAYLSPEELLKGEIEDSLEKVQVAVNILKTFRNSFFNYRKGLASYFVGSKELKPWDFQSHLVFCRFDKFLDRVMKIEDIFVTMLEFEKLDRLEFGGTKGAILNGQIHEMSEEFMELCKLFKQSAYDACDDNNMVILYVCIFIS</sequence>
<gene>
    <name evidence="3" type="ORF">Cadr_000008058</name>
</gene>
<evidence type="ECO:0000256" key="1">
    <source>
        <dbReference type="SAM" id="MobiDB-lite"/>
    </source>
</evidence>
<feature type="domain" description="Dynein heavy chain tail" evidence="2">
    <location>
        <begin position="382"/>
        <end position="672"/>
    </location>
</feature>
<dbReference type="GO" id="GO:0051959">
    <property type="term" value="F:dynein light intermediate chain binding"/>
    <property type="evidence" value="ECO:0007669"/>
    <property type="project" value="InterPro"/>
</dbReference>
<protein>
    <submittedName>
        <fullName evidence="3">Dynein heavy chain 11</fullName>
    </submittedName>
</protein>
<evidence type="ECO:0000259" key="2">
    <source>
        <dbReference type="Pfam" id="PF08385"/>
    </source>
</evidence>
<dbReference type="Pfam" id="PF08385">
    <property type="entry name" value="DHC_N1"/>
    <property type="match status" value="1"/>
</dbReference>
<feature type="region of interest" description="Disordered" evidence="1">
    <location>
        <begin position="1"/>
        <end position="90"/>
    </location>
</feature>
<accession>A0A5N4E060</accession>
<dbReference type="GO" id="GO:0005858">
    <property type="term" value="C:axonemal dynein complex"/>
    <property type="evidence" value="ECO:0007669"/>
    <property type="project" value="TreeGrafter"/>
</dbReference>
<dbReference type="EMBL" id="JWIN03000007">
    <property type="protein sequence ID" value="KAB1276762.1"/>
    <property type="molecule type" value="Genomic_DNA"/>
</dbReference>
<organism evidence="3 4">
    <name type="scientific">Camelus dromedarius</name>
    <name type="common">Dromedary</name>
    <name type="synonym">Arabian camel</name>
    <dbReference type="NCBI Taxonomy" id="9838"/>
    <lineage>
        <taxon>Eukaryota</taxon>
        <taxon>Metazoa</taxon>
        <taxon>Chordata</taxon>
        <taxon>Craniata</taxon>
        <taxon>Vertebrata</taxon>
        <taxon>Euteleostomi</taxon>
        <taxon>Mammalia</taxon>
        <taxon>Eutheria</taxon>
        <taxon>Laurasiatheria</taxon>
        <taxon>Artiodactyla</taxon>
        <taxon>Tylopoda</taxon>
        <taxon>Camelidae</taxon>
        <taxon>Camelus</taxon>
    </lineage>
</organism>
<dbReference type="AlphaFoldDB" id="A0A5N4E060"/>
<keyword evidence="4" id="KW-1185">Reference proteome</keyword>
<dbReference type="GO" id="GO:0007018">
    <property type="term" value="P:microtubule-based movement"/>
    <property type="evidence" value="ECO:0007669"/>
    <property type="project" value="InterPro"/>
</dbReference>
<dbReference type="InterPro" id="IPR026983">
    <property type="entry name" value="DHC"/>
</dbReference>
<dbReference type="PANTHER" id="PTHR46532">
    <property type="entry name" value="MALE FERTILITY FACTOR KL5"/>
    <property type="match status" value="1"/>
</dbReference>
<name>A0A5N4E060_CAMDR</name>
<dbReference type="InterPro" id="IPR013594">
    <property type="entry name" value="Dynein_heavy_tail"/>
</dbReference>